<dbReference type="Pfam" id="PF02453">
    <property type="entry name" value="Reticulon"/>
    <property type="match status" value="1"/>
</dbReference>
<dbReference type="GO" id="GO:0005789">
    <property type="term" value="C:endoplasmic reticulum membrane"/>
    <property type="evidence" value="ECO:0007669"/>
    <property type="project" value="UniProtKB-SubCell"/>
</dbReference>
<dbReference type="GO" id="GO:0009617">
    <property type="term" value="P:response to bacterium"/>
    <property type="evidence" value="ECO:0007669"/>
    <property type="project" value="InterPro"/>
</dbReference>
<evidence type="ECO:0000256" key="4">
    <source>
        <dbReference type="ARBA" id="ARBA00022989"/>
    </source>
</evidence>
<accession>A0AAV3Q8C4</accession>
<evidence type="ECO:0000256" key="1">
    <source>
        <dbReference type="ARBA" id="ARBA00004477"/>
    </source>
</evidence>
<evidence type="ECO:0000256" key="5">
    <source>
        <dbReference type="ARBA" id="ARBA00023136"/>
    </source>
</evidence>
<feature type="transmembrane region" description="Helical" evidence="6">
    <location>
        <begin position="96"/>
        <end position="116"/>
    </location>
</feature>
<evidence type="ECO:0000256" key="7">
    <source>
        <dbReference type="SAM" id="MobiDB-lite"/>
    </source>
</evidence>
<proteinExistence type="predicted"/>
<keyword evidence="10" id="KW-1185">Reference proteome</keyword>
<gene>
    <name evidence="9" type="ORF">LIER_16206</name>
</gene>
<feature type="region of interest" description="Disordered" evidence="7">
    <location>
        <begin position="19"/>
        <end position="49"/>
    </location>
</feature>
<dbReference type="PANTHER" id="PTHR10994">
    <property type="entry name" value="RETICULON"/>
    <property type="match status" value="1"/>
</dbReference>
<reference evidence="9 10" key="1">
    <citation type="submission" date="2024-01" db="EMBL/GenBank/DDBJ databases">
        <title>The complete chloroplast genome sequence of Lithospermum erythrorhizon: insights into the phylogenetic relationship among Boraginaceae species and the maternal lineages of purple gromwells.</title>
        <authorList>
            <person name="Okada T."/>
            <person name="Watanabe K."/>
        </authorList>
    </citation>
    <scope>NUCLEOTIDE SEQUENCE [LARGE SCALE GENOMIC DNA]</scope>
</reference>
<evidence type="ECO:0000259" key="8">
    <source>
        <dbReference type="PROSITE" id="PS50845"/>
    </source>
</evidence>
<keyword evidence="3 6" id="KW-0256">Endoplasmic reticulum</keyword>
<comment type="caution">
    <text evidence="9">The sequence shown here is derived from an EMBL/GenBank/DDBJ whole genome shotgun (WGS) entry which is preliminary data.</text>
</comment>
<dbReference type="InterPro" id="IPR003388">
    <property type="entry name" value="Reticulon"/>
</dbReference>
<feature type="transmembrane region" description="Helical" evidence="6">
    <location>
        <begin position="168"/>
        <end position="196"/>
    </location>
</feature>
<keyword evidence="4 6" id="KW-1133">Transmembrane helix</keyword>
<keyword evidence="2 6" id="KW-0812">Transmembrane</keyword>
<evidence type="ECO:0000256" key="6">
    <source>
        <dbReference type="RuleBase" id="RU363132"/>
    </source>
</evidence>
<comment type="subcellular location">
    <subcellularLocation>
        <location evidence="1 6">Endoplasmic reticulum membrane</location>
        <topology evidence="1 6">Multi-pass membrane protein</topology>
    </subcellularLocation>
</comment>
<feature type="transmembrane region" description="Helical" evidence="6">
    <location>
        <begin position="75"/>
        <end position="90"/>
    </location>
</feature>
<sequence length="250" mass="27705">MADHEEVKKEEGLMEKISETIKAHSSSSSSSSDSDDDKKKSGVSSSVLKKSKKPVHNILGAGKPADVFLWRNKKVSAGVLGGATAIWLLFDILEYHLLTLICHGLILTLAVLFLWSNASFFITKSRPNIPEIQIPEKPVLEIASTLRIEINHALETLKGIASGRDLKTFIGVIVGLWILSILGSSCSFLTLFYILVVLLHTLPVLYEKYDDQVDAFAEKCLTELKKQYAVFDEKVLSKIPRGPLKDKKKV</sequence>
<dbReference type="PANTHER" id="PTHR10994:SF136">
    <property type="entry name" value="RETICULON-LIKE PROTEIN"/>
    <property type="match status" value="1"/>
</dbReference>
<keyword evidence="5 6" id="KW-0472">Membrane</keyword>
<evidence type="ECO:0000313" key="10">
    <source>
        <dbReference type="Proteomes" id="UP001454036"/>
    </source>
</evidence>
<dbReference type="EMBL" id="BAABME010003600">
    <property type="protein sequence ID" value="GAA0159436.1"/>
    <property type="molecule type" value="Genomic_DNA"/>
</dbReference>
<dbReference type="Proteomes" id="UP001454036">
    <property type="component" value="Unassembled WGS sequence"/>
</dbReference>
<protein>
    <recommendedName>
        <fullName evidence="6">Reticulon-like protein</fullName>
    </recommendedName>
</protein>
<name>A0AAV3Q8C4_LITER</name>
<dbReference type="PROSITE" id="PS50845">
    <property type="entry name" value="RETICULON"/>
    <property type="match status" value="1"/>
</dbReference>
<dbReference type="InterPro" id="IPR045064">
    <property type="entry name" value="Reticulon-like"/>
</dbReference>
<dbReference type="AlphaFoldDB" id="A0AAV3Q8C4"/>
<organism evidence="9 10">
    <name type="scientific">Lithospermum erythrorhizon</name>
    <name type="common">Purple gromwell</name>
    <name type="synonym">Lithospermum officinale var. erythrorhizon</name>
    <dbReference type="NCBI Taxonomy" id="34254"/>
    <lineage>
        <taxon>Eukaryota</taxon>
        <taxon>Viridiplantae</taxon>
        <taxon>Streptophyta</taxon>
        <taxon>Embryophyta</taxon>
        <taxon>Tracheophyta</taxon>
        <taxon>Spermatophyta</taxon>
        <taxon>Magnoliopsida</taxon>
        <taxon>eudicotyledons</taxon>
        <taxon>Gunneridae</taxon>
        <taxon>Pentapetalae</taxon>
        <taxon>asterids</taxon>
        <taxon>lamiids</taxon>
        <taxon>Boraginales</taxon>
        <taxon>Boraginaceae</taxon>
        <taxon>Boraginoideae</taxon>
        <taxon>Lithospermeae</taxon>
        <taxon>Lithospermum</taxon>
    </lineage>
</organism>
<evidence type="ECO:0000313" key="9">
    <source>
        <dbReference type="EMBL" id="GAA0159436.1"/>
    </source>
</evidence>
<evidence type="ECO:0000256" key="3">
    <source>
        <dbReference type="ARBA" id="ARBA00022824"/>
    </source>
</evidence>
<feature type="domain" description="Reticulon" evidence="8">
    <location>
        <begin position="64"/>
        <end position="250"/>
    </location>
</feature>
<evidence type="ECO:0000256" key="2">
    <source>
        <dbReference type="ARBA" id="ARBA00022692"/>
    </source>
</evidence>